<evidence type="ECO:0000313" key="1">
    <source>
        <dbReference type="EMBL" id="CAG8644771.1"/>
    </source>
</evidence>
<comment type="caution">
    <text evidence="1">The sequence shown here is derived from an EMBL/GenBank/DDBJ whole genome shotgun (WGS) entry which is preliminary data.</text>
</comment>
<keyword evidence="2" id="KW-1185">Reference proteome</keyword>
<name>A0A9N9DQ71_9GLOM</name>
<dbReference type="Proteomes" id="UP000789739">
    <property type="component" value="Unassembled WGS sequence"/>
</dbReference>
<gene>
    <name evidence="1" type="ORF">PBRASI_LOCUS9967</name>
</gene>
<dbReference type="EMBL" id="CAJVPI010002522">
    <property type="protein sequence ID" value="CAG8644771.1"/>
    <property type="molecule type" value="Genomic_DNA"/>
</dbReference>
<sequence>GTKPDYKRVKSWQKKDESLVHIHSPMFMNGGNVNSLVGSSSGVVFIGSQKVKLSVPIKQKRSFDMAASLSSTSQTAEGTTMANSQTLKTCKNDDLANSDMLQHVPTVCWKVRTIDVTTRFWQYQRNVLEKAKKGSLSYKDTYELLALSSIIILEMNSYVITEQPLPPEISYSLYNTCHEFVLGKDVFMEGGKSKLSRTIAHSFNELCNSVPAVSSLKMTEDQHCYQLLHLLTCPLFLGPQKDYELQLNCAVKGSKQRPDFACVVDDTRTPILISEIKPQKCTPLLQSKDRLRVHFWGQKAINQQLQTKGGPGDLVESFFMDLKYDGIYCSWPFLMTKLVVDKCTIPLAELTISHFVALEKRVGKIAEDYKCRTDNFTPPQQIIFICDLPDSLQMKILLQQ</sequence>
<feature type="non-terminal residue" evidence="1">
    <location>
        <position position="1"/>
    </location>
</feature>
<protein>
    <submittedName>
        <fullName evidence="1">9999_t:CDS:1</fullName>
    </submittedName>
</protein>
<accession>A0A9N9DQ71</accession>
<dbReference type="AlphaFoldDB" id="A0A9N9DQ71"/>
<reference evidence="1" key="1">
    <citation type="submission" date="2021-06" db="EMBL/GenBank/DDBJ databases">
        <authorList>
            <person name="Kallberg Y."/>
            <person name="Tangrot J."/>
            <person name="Rosling A."/>
        </authorList>
    </citation>
    <scope>NUCLEOTIDE SEQUENCE</scope>
    <source>
        <strain evidence="1">BR232B</strain>
    </source>
</reference>
<evidence type="ECO:0000313" key="2">
    <source>
        <dbReference type="Proteomes" id="UP000789739"/>
    </source>
</evidence>
<organism evidence="1 2">
    <name type="scientific">Paraglomus brasilianum</name>
    <dbReference type="NCBI Taxonomy" id="144538"/>
    <lineage>
        <taxon>Eukaryota</taxon>
        <taxon>Fungi</taxon>
        <taxon>Fungi incertae sedis</taxon>
        <taxon>Mucoromycota</taxon>
        <taxon>Glomeromycotina</taxon>
        <taxon>Glomeromycetes</taxon>
        <taxon>Paraglomerales</taxon>
        <taxon>Paraglomeraceae</taxon>
        <taxon>Paraglomus</taxon>
    </lineage>
</organism>
<proteinExistence type="predicted"/>